<dbReference type="eggNOG" id="COG2834">
    <property type="taxonomic scope" value="Bacteria"/>
</dbReference>
<dbReference type="GO" id="GO:0044874">
    <property type="term" value="P:lipoprotein localization to outer membrane"/>
    <property type="evidence" value="ECO:0007669"/>
    <property type="project" value="UniProtKB-UniRule"/>
</dbReference>
<evidence type="ECO:0000313" key="12">
    <source>
        <dbReference type="Proteomes" id="UP000053718"/>
    </source>
</evidence>
<evidence type="ECO:0000313" key="11">
    <source>
        <dbReference type="EMBL" id="KFZ29771.1"/>
    </source>
</evidence>
<dbReference type="InterPro" id="IPR004564">
    <property type="entry name" value="OM_lipoprot_carrier_LolA-like"/>
</dbReference>
<evidence type="ECO:0000256" key="9">
    <source>
        <dbReference type="ARBA" id="ARBA00023186"/>
    </source>
</evidence>
<proteinExistence type="inferred from homology"/>
<feature type="chain" id="PRO_5008983107" description="Outer-membrane lipoprotein carrier protein" evidence="10">
    <location>
        <begin position="24"/>
        <end position="222"/>
    </location>
</feature>
<evidence type="ECO:0000256" key="5">
    <source>
        <dbReference type="ARBA" id="ARBA00022448"/>
    </source>
</evidence>
<evidence type="ECO:0000256" key="4">
    <source>
        <dbReference type="ARBA" id="ARBA00014035"/>
    </source>
</evidence>
<keyword evidence="9 10" id="KW-0143">Chaperone</keyword>
<dbReference type="OrthoDB" id="9787361at2"/>
<evidence type="ECO:0000256" key="8">
    <source>
        <dbReference type="ARBA" id="ARBA00022927"/>
    </source>
</evidence>
<protein>
    <recommendedName>
        <fullName evidence="4 10">Outer-membrane lipoprotein carrier protein</fullName>
    </recommendedName>
</protein>
<feature type="signal peptide" evidence="10">
    <location>
        <begin position="1"/>
        <end position="23"/>
    </location>
</feature>
<evidence type="ECO:0000256" key="6">
    <source>
        <dbReference type="ARBA" id="ARBA00022729"/>
    </source>
</evidence>
<dbReference type="STRING" id="1517416.IDAT_01350"/>
<evidence type="ECO:0000256" key="1">
    <source>
        <dbReference type="ARBA" id="ARBA00004418"/>
    </source>
</evidence>
<dbReference type="CDD" id="cd16325">
    <property type="entry name" value="LolA"/>
    <property type="match status" value="1"/>
</dbReference>
<evidence type="ECO:0000256" key="7">
    <source>
        <dbReference type="ARBA" id="ARBA00022764"/>
    </source>
</evidence>
<comment type="caution">
    <text evidence="11">The sequence shown here is derived from an EMBL/GenBank/DDBJ whole genome shotgun (WGS) entry which is preliminary data.</text>
</comment>
<keyword evidence="8 10" id="KW-0653">Protein transport</keyword>
<sequence precursor="true">MKLTTAFSVSASLALLAVAPLQANEQDSNASAAKTELRQIFDELSTLQADFTQQVVDAYGELVQELKGHLAMATPNQFFWQSDAPDELVLVADGRTVYYYDPFVDQVTLSDQTAASAQSPFLLLLDAQASAWADYTVSKTELSYQLEPSAANADQQALQINFVATDTRDEIVLDSLLLDDGQGQITHIELANVQVDQAVPYSLFSFEIPATAVVDDQRAEHN</sequence>
<evidence type="ECO:0000256" key="10">
    <source>
        <dbReference type="HAMAP-Rule" id="MF_00240"/>
    </source>
</evidence>
<keyword evidence="6 10" id="KW-0732">Signal</keyword>
<comment type="subcellular location">
    <subcellularLocation>
        <location evidence="1 10">Periplasm</location>
    </subcellularLocation>
</comment>
<dbReference type="GO" id="GO:0030288">
    <property type="term" value="C:outer membrane-bounded periplasmic space"/>
    <property type="evidence" value="ECO:0007669"/>
    <property type="project" value="TreeGrafter"/>
</dbReference>
<dbReference type="InterPro" id="IPR018323">
    <property type="entry name" value="OM_lipoprot_carrier_LolA_Pbac"/>
</dbReference>
<dbReference type="Gene3D" id="2.50.20.10">
    <property type="entry name" value="Lipoprotein localisation LolA/LolB/LppX"/>
    <property type="match status" value="1"/>
</dbReference>
<dbReference type="Proteomes" id="UP000053718">
    <property type="component" value="Unassembled WGS sequence"/>
</dbReference>
<dbReference type="PANTHER" id="PTHR35869">
    <property type="entry name" value="OUTER-MEMBRANE LIPOPROTEIN CARRIER PROTEIN"/>
    <property type="match status" value="1"/>
</dbReference>
<accession>A0A094JB26</accession>
<comment type="subunit">
    <text evidence="3 10">Monomer.</text>
</comment>
<gene>
    <name evidence="10" type="primary">lolA</name>
    <name evidence="11" type="ORF">IDAT_01350</name>
</gene>
<reference evidence="11 12" key="1">
    <citation type="submission" date="2014-06" db="EMBL/GenBank/DDBJ databases">
        <title>Draft genome sequence of Idiomarina sp. MCCC 1A10513.</title>
        <authorList>
            <person name="Du J."/>
            <person name="Lai Q."/>
            <person name="Shao Z."/>
        </authorList>
    </citation>
    <scope>NUCLEOTIDE SEQUENCE [LARGE SCALE GENOMIC DNA]</scope>
    <source>
        <strain evidence="11 12">MCCC 1A10513</strain>
    </source>
</reference>
<keyword evidence="5 10" id="KW-0813">Transport</keyword>
<dbReference type="Pfam" id="PF03548">
    <property type="entry name" value="LolA"/>
    <property type="match status" value="1"/>
</dbReference>
<dbReference type="AlphaFoldDB" id="A0A094JB26"/>
<comment type="similarity">
    <text evidence="2 10">Belongs to the LolA family.</text>
</comment>
<name>A0A094JB26_9GAMM</name>
<dbReference type="PANTHER" id="PTHR35869:SF1">
    <property type="entry name" value="OUTER-MEMBRANE LIPOPROTEIN CARRIER PROTEIN"/>
    <property type="match status" value="1"/>
</dbReference>
<dbReference type="GO" id="GO:0042953">
    <property type="term" value="P:lipoprotein transport"/>
    <property type="evidence" value="ECO:0007669"/>
    <property type="project" value="InterPro"/>
</dbReference>
<evidence type="ECO:0000256" key="2">
    <source>
        <dbReference type="ARBA" id="ARBA00007615"/>
    </source>
</evidence>
<evidence type="ECO:0000256" key="3">
    <source>
        <dbReference type="ARBA" id="ARBA00011245"/>
    </source>
</evidence>
<organism evidence="11 12">
    <name type="scientific">Pseudidiomarina atlantica</name>
    <dbReference type="NCBI Taxonomy" id="1517416"/>
    <lineage>
        <taxon>Bacteria</taxon>
        <taxon>Pseudomonadati</taxon>
        <taxon>Pseudomonadota</taxon>
        <taxon>Gammaproteobacteria</taxon>
        <taxon>Alteromonadales</taxon>
        <taxon>Idiomarinaceae</taxon>
        <taxon>Pseudidiomarina</taxon>
    </lineage>
</organism>
<dbReference type="HAMAP" id="MF_00240">
    <property type="entry name" value="LolA"/>
    <property type="match status" value="1"/>
</dbReference>
<dbReference type="EMBL" id="JPIN01000001">
    <property type="protein sequence ID" value="KFZ29771.1"/>
    <property type="molecule type" value="Genomic_DNA"/>
</dbReference>
<dbReference type="RefSeq" id="WP_034729502.1">
    <property type="nucleotide sequence ID" value="NZ_JPIN01000001.1"/>
</dbReference>
<dbReference type="SUPFAM" id="SSF89392">
    <property type="entry name" value="Prokaryotic lipoproteins and lipoprotein localization factors"/>
    <property type="match status" value="1"/>
</dbReference>
<keyword evidence="7 10" id="KW-0574">Periplasm</keyword>
<keyword evidence="12" id="KW-1185">Reference proteome</keyword>
<dbReference type="InterPro" id="IPR029046">
    <property type="entry name" value="LolA/LolB/LppX"/>
</dbReference>
<comment type="function">
    <text evidence="10">Participates in the translocation of lipoproteins from the inner membrane to the outer membrane. Only forms a complex with a lipoprotein if the residue after the N-terminal Cys is not an aspartate (The Asp acts as a targeting signal to indicate that the lipoprotein should stay in the inner membrane).</text>
</comment>
<dbReference type="NCBIfam" id="TIGR00547">
    <property type="entry name" value="lolA"/>
    <property type="match status" value="1"/>
</dbReference>